<name>A0AAN5D2S2_9BILA</name>
<feature type="non-terminal residue" evidence="1">
    <location>
        <position position="1"/>
    </location>
</feature>
<protein>
    <submittedName>
        <fullName evidence="1">Uncharacterized protein</fullName>
    </submittedName>
</protein>
<reference evidence="2" key="1">
    <citation type="submission" date="2022-10" db="EMBL/GenBank/DDBJ databases">
        <title>Genome assembly of Pristionchus species.</title>
        <authorList>
            <person name="Yoshida K."/>
            <person name="Sommer R.J."/>
        </authorList>
    </citation>
    <scope>NUCLEOTIDE SEQUENCE [LARGE SCALE GENOMIC DNA]</scope>
    <source>
        <strain evidence="2">RS5460</strain>
    </source>
</reference>
<keyword evidence="2" id="KW-1185">Reference proteome</keyword>
<dbReference type="EMBL" id="BTRK01000005">
    <property type="protein sequence ID" value="GMR55294.1"/>
    <property type="molecule type" value="Genomic_DNA"/>
</dbReference>
<dbReference type="Proteomes" id="UP001328107">
    <property type="component" value="Unassembled WGS sequence"/>
</dbReference>
<dbReference type="AlphaFoldDB" id="A0AAN5D2S2"/>
<gene>
    <name evidence="1" type="ORF">PMAYCL1PPCAC_25488</name>
</gene>
<evidence type="ECO:0000313" key="2">
    <source>
        <dbReference type="Proteomes" id="UP001328107"/>
    </source>
</evidence>
<accession>A0AAN5D2S2</accession>
<evidence type="ECO:0000313" key="1">
    <source>
        <dbReference type="EMBL" id="GMR55294.1"/>
    </source>
</evidence>
<proteinExistence type="predicted"/>
<organism evidence="1 2">
    <name type="scientific">Pristionchus mayeri</name>
    <dbReference type="NCBI Taxonomy" id="1317129"/>
    <lineage>
        <taxon>Eukaryota</taxon>
        <taxon>Metazoa</taxon>
        <taxon>Ecdysozoa</taxon>
        <taxon>Nematoda</taxon>
        <taxon>Chromadorea</taxon>
        <taxon>Rhabditida</taxon>
        <taxon>Rhabditina</taxon>
        <taxon>Diplogasteromorpha</taxon>
        <taxon>Diplogasteroidea</taxon>
        <taxon>Neodiplogasteridae</taxon>
        <taxon>Pristionchus</taxon>
    </lineage>
</organism>
<comment type="caution">
    <text evidence="1">The sequence shown here is derived from an EMBL/GenBank/DDBJ whole genome shotgun (WGS) entry which is preliminary data.</text>
</comment>
<sequence length="122" mass="14211">SWDSILRRPLERICHFLFNAYDGTDVANLAKVSRHYKKKGVMKFMSEPKNRPGIDRLGVRRNRNDLVVDMTLFRSNLPFYGLASLDKKRFRQLRTFTCPPMLRVTLSGPQDSIIEKKPSLLN</sequence>